<dbReference type="GO" id="GO:0050660">
    <property type="term" value="F:flavin adenine dinucleotide binding"/>
    <property type="evidence" value="ECO:0007669"/>
    <property type="project" value="TreeGrafter"/>
</dbReference>
<dbReference type="AlphaFoldDB" id="A0A364KA03"/>
<comment type="caution">
    <text evidence="2">The sequence shown here is derived from an EMBL/GenBank/DDBJ whole genome shotgun (WGS) entry which is preliminary data.</text>
</comment>
<dbReference type="InterPro" id="IPR050982">
    <property type="entry name" value="Auxin_biosynth/cation_transpt"/>
</dbReference>
<reference evidence="2 3" key="1">
    <citation type="submission" date="2018-06" db="EMBL/GenBank/DDBJ databases">
        <title>Thermoflavimicrobium daqus sp. nov., a thermophilic microbe isolated from Moutai-flavour Daqu.</title>
        <authorList>
            <person name="Wang X."/>
            <person name="Zhou H."/>
        </authorList>
    </citation>
    <scope>NUCLEOTIDE SEQUENCE [LARGE SCALE GENOMIC DNA]</scope>
    <source>
        <strain evidence="2 3">FBKL4.011</strain>
    </source>
</reference>
<sequence length="354" mass="40011">MKHYYDVVVIGAGQAGLSMGYYLSQSDLSFVLIDAKSEIGMNWRERYQSLRLFTPSQFCSLPGMPFPRELDYRPSKDEVADYLQAYARYFKLPIHLETRVSSLKKIGDAYLVLTNHGSYYARKVVIATGPFQIPKIPDFSKNLPDHIYQVHASEFHDPSQLQEGPVIVVGAGNSGAQIAVKLSKIKKTYISIGRPIKYQHTHVLGKSIFWYLDRLGIITADLHTKRGAWMKITSEEVYGYDLKHAIEKKQVLVKPRAISTIGSQLCFADATALYVPNIIWATGYRLDYSWIHIPNVLNSAGHPIHDKGISPISNLYFIGLRWLSCQGSSLLGWVGHDAKRIFEHLYKKDSIAMA</sequence>
<reference evidence="2 3" key="2">
    <citation type="submission" date="2018-06" db="EMBL/GenBank/DDBJ databases">
        <authorList>
            <person name="Zhirakovskaya E."/>
        </authorList>
    </citation>
    <scope>NUCLEOTIDE SEQUENCE [LARGE SCALE GENOMIC DNA]</scope>
    <source>
        <strain evidence="2 3">FBKL4.011</strain>
    </source>
</reference>
<dbReference type="RefSeq" id="WP_113657657.1">
    <property type="nucleotide sequence ID" value="NZ_KZ845663.1"/>
</dbReference>
<keyword evidence="1" id="KW-0560">Oxidoreductase</keyword>
<evidence type="ECO:0000256" key="1">
    <source>
        <dbReference type="ARBA" id="ARBA00023002"/>
    </source>
</evidence>
<dbReference type="GO" id="GO:0004497">
    <property type="term" value="F:monooxygenase activity"/>
    <property type="evidence" value="ECO:0007669"/>
    <property type="project" value="TreeGrafter"/>
</dbReference>
<gene>
    <name evidence="2" type="ORF">DL897_03185</name>
</gene>
<name>A0A364KA03_9BACL</name>
<proteinExistence type="predicted"/>
<keyword evidence="3" id="KW-1185">Reference proteome</keyword>
<protein>
    <submittedName>
        <fullName evidence="2">Oxidoreductase</fullName>
    </submittedName>
</protein>
<dbReference type="PRINTS" id="PR00469">
    <property type="entry name" value="PNDRDTASEII"/>
</dbReference>
<accession>A0A364KA03</accession>
<dbReference type="PANTHER" id="PTHR43539:SF78">
    <property type="entry name" value="FLAVIN-CONTAINING MONOOXYGENASE"/>
    <property type="match status" value="1"/>
</dbReference>
<dbReference type="EMBL" id="QJKK01000001">
    <property type="protein sequence ID" value="RAL27052.1"/>
    <property type="molecule type" value="Genomic_DNA"/>
</dbReference>
<dbReference type="Proteomes" id="UP000251213">
    <property type="component" value="Unassembled WGS sequence"/>
</dbReference>
<organism evidence="2 3">
    <name type="scientific">Thermoflavimicrobium daqui</name>
    <dbReference type="NCBI Taxonomy" id="2137476"/>
    <lineage>
        <taxon>Bacteria</taxon>
        <taxon>Bacillati</taxon>
        <taxon>Bacillota</taxon>
        <taxon>Bacilli</taxon>
        <taxon>Bacillales</taxon>
        <taxon>Thermoactinomycetaceae</taxon>
        <taxon>Thermoflavimicrobium</taxon>
    </lineage>
</organism>
<dbReference type="PRINTS" id="PR00368">
    <property type="entry name" value="FADPNR"/>
</dbReference>
<evidence type="ECO:0000313" key="3">
    <source>
        <dbReference type="Proteomes" id="UP000251213"/>
    </source>
</evidence>
<evidence type="ECO:0000313" key="2">
    <source>
        <dbReference type="EMBL" id="RAL27052.1"/>
    </source>
</evidence>
<dbReference type="SUPFAM" id="SSF51905">
    <property type="entry name" value="FAD/NAD(P)-binding domain"/>
    <property type="match status" value="2"/>
</dbReference>
<dbReference type="Gene3D" id="3.50.50.60">
    <property type="entry name" value="FAD/NAD(P)-binding domain"/>
    <property type="match status" value="1"/>
</dbReference>
<dbReference type="PANTHER" id="PTHR43539">
    <property type="entry name" value="FLAVIN-BINDING MONOOXYGENASE-LIKE PROTEIN (AFU_ORTHOLOGUE AFUA_4G09220)"/>
    <property type="match status" value="1"/>
</dbReference>
<dbReference type="InterPro" id="IPR036188">
    <property type="entry name" value="FAD/NAD-bd_sf"/>
</dbReference>
<dbReference type="Pfam" id="PF13738">
    <property type="entry name" value="Pyr_redox_3"/>
    <property type="match status" value="1"/>
</dbReference>
<dbReference type="OrthoDB" id="9778740at2"/>